<accession>E6S7F5</accession>
<dbReference type="FunFam" id="1.10.10.2830:FF:000001">
    <property type="entry name" value="Chromosome partitioning protein ParB"/>
    <property type="match status" value="1"/>
</dbReference>
<feature type="domain" description="ParB-like N-terminal" evidence="5">
    <location>
        <begin position="95"/>
        <end position="193"/>
    </location>
</feature>
<organism evidence="6 7">
    <name type="scientific">Intrasporangium calvum (strain ATCC 23552 / DSM 43043 / JCM 3097 / NBRC 12989 / NCIMB 10167 / NRRL B-3866 / 7 KIP)</name>
    <dbReference type="NCBI Taxonomy" id="710696"/>
    <lineage>
        <taxon>Bacteria</taxon>
        <taxon>Bacillati</taxon>
        <taxon>Actinomycetota</taxon>
        <taxon>Actinomycetes</taxon>
        <taxon>Micrococcales</taxon>
        <taxon>Intrasporangiaceae</taxon>
        <taxon>Intrasporangium</taxon>
    </lineage>
</organism>
<dbReference type="AlphaFoldDB" id="E6S7F5"/>
<dbReference type="Gene3D" id="1.10.10.2830">
    <property type="match status" value="1"/>
</dbReference>
<dbReference type="RefSeq" id="WP_013494425.1">
    <property type="nucleotide sequence ID" value="NC_014830.1"/>
</dbReference>
<gene>
    <name evidence="6" type="ordered locus">Intca_3646</name>
</gene>
<dbReference type="GO" id="GO:0007059">
    <property type="term" value="P:chromosome segregation"/>
    <property type="evidence" value="ECO:0007669"/>
    <property type="project" value="UniProtKB-KW"/>
</dbReference>
<evidence type="ECO:0000313" key="7">
    <source>
        <dbReference type="Proteomes" id="UP000008914"/>
    </source>
</evidence>
<dbReference type="Pfam" id="PF23552">
    <property type="entry name" value="ParB_C"/>
    <property type="match status" value="1"/>
</dbReference>
<feature type="region of interest" description="Disordered" evidence="4">
    <location>
        <begin position="297"/>
        <end position="317"/>
    </location>
</feature>
<sequence length="364" mass="38962">MAEKRRALGRGLGALIPSTPSGGGGRPVDVFFHDQKPAGAVGDSPAGPRDVSPDGGRAGTDPSLAPASRATEGGAPGDQTTETGHLAPVPGAEFAEIGIDLIRPNPKQPRSVFDEDDMAELEHSIREIGVLQPIVVRRIPADQLSDADGKQFEIIMGERRWRATQGAGLETVPAIIKETQDDALLRDALLENLHRSQLNPLEEAAAYQQLLDDFGCSHEELAQRIGRSRPQISNTLRLLKLPPLVQRRLAAGILSAGHARALLGLADAAAMERMAQRIVAEGLSVRTVEELVALGDGDVAPKPRRPRAGTRHPQLDDFTTGLADHLETRVAISLGQRKGKITVEFASMEDLKRIIGIMGMDPLS</sequence>
<dbReference type="STRING" id="710696.Intca_3646"/>
<dbReference type="KEGG" id="ica:Intca_3646"/>
<dbReference type="CDD" id="cd16393">
    <property type="entry name" value="SPO0J_N"/>
    <property type="match status" value="1"/>
</dbReference>
<dbReference type="InterPro" id="IPR004437">
    <property type="entry name" value="ParB/RepB/Spo0J"/>
</dbReference>
<proteinExistence type="inferred from homology"/>
<dbReference type="Proteomes" id="UP000008914">
    <property type="component" value="Chromosome"/>
</dbReference>
<dbReference type="GO" id="GO:0003677">
    <property type="term" value="F:DNA binding"/>
    <property type="evidence" value="ECO:0007669"/>
    <property type="project" value="UniProtKB-KW"/>
</dbReference>
<dbReference type="GO" id="GO:0005694">
    <property type="term" value="C:chromosome"/>
    <property type="evidence" value="ECO:0007669"/>
    <property type="project" value="TreeGrafter"/>
</dbReference>
<dbReference type="InterPro" id="IPR036086">
    <property type="entry name" value="ParB/Sulfiredoxin_sf"/>
</dbReference>
<dbReference type="HOGENOM" id="CLU_023853_7_2_11"/>
<evidence type="ECO:0000256" key="1">
    <source>
        <dbReference type="ARBA" id="ARBA00006295"/>
    </source>
</evidence>
<feature type="region of interest" description="Disordered" evidence="4">
    <location>
        <begin position="1"/>
        <end position="86"/>
    </location>
</feature>
<dbReference type="InterPro" id="IPR050336">
    <property type="entry name" value="Chromosome_partition/occlusion"/>
</dbReference>
<dbReference type="SUPFAM" id="SSF110849">
    <property type="entry name" value="ParB/Sulfiredoxin"/>
    <property type="match status" value="1"/>
</dbReference>
<protein>
    <submittedName>
        <fullName evidence="6">Chromosome segregation DNA-binding protein</fullName>
    </submittedName>
</protein>
<keyword evidence="7" id="KW-1185">Reference proteome</keyword>
<evidence type="ECO:0000256" key="3">
    <source>
        <dbReference type="ARBA" id="ARBA00023125"/>
    </source>
</evidence>
<evidence type="ECO:0000259" key="5">
    <source>
        <dbReference type="SMART" id="SM00470"/>
    </source>
</evidence>
<dbReference type="SMART" id="SM00470">
    <property type="entry name" value="ParB"/>
    <property type="match status" value="1"/>
</dbReference>
<name>E6S7F5_INTC7</name>
<dbReference type="Pfam" id="PF17762">
    <property type="entry name" value="HTH_ParB"/>
    <property type="match status" value="1"/>
</dbReference>
<dbReference type="SUPFAM" id="SSF109709">
    <property type="entry name" value="KorB DNA-binding domain-like"/>
    <property type="match status" value="1"/>
</dbReference>
<dbReference type="InterPro" id="IPR003115">
    <property type="entry name" value="ParB_N"/>
</dbReference>
<dbReference type="InterPro" id="IPR041468">
    <property type="entry name" value="HTH_ParB/Spo0J"/>
</dbReference>
<dbReference type="eggNOG" id="COG1475">
    <property type="taxonomic scope" value="Bacteria"/>
</dbReference>
<keyword evidence="3 6" id="KW-0238">DNA-binding</keyword>
<dbReference type="NCBIfam" id="TIGR00180">
    <property type="entry name" value="parB_part"/>
    <property type="match status" value="1"/>
</dbReference>
<dbReference type="PANTHER" id="PTHR33375:SF1">
    <property type="entry name" value="CHROMOSOME-PARTITIONING PROTEIN PARB-RELATED"/>
    <property type="match status" value="1"/>
</dbReference>
<comment type="similarity">
    <text evidence="1">Belongs to the ParB family.</text>
</comment>
<dbReference type="PANTHER" id="PTHR33375">
    <property type="entry name" value="CHROMOSOME-PARTITIONING PROTEIN PARB-RELATED"/>
    <property type="match status" value="1"/>
</dbReference>
<dbReference type="OrthoDB" id="9802051at2"/>
<evidence type="ECO:0000256" key="2">
    <source>
        <dbReference type="ARBA" id="ARBA00022829"/>
    </source>
</evidence>
<dbReference type="Gene3D" id="3.90.1530.30">
    <property type="match status" value="1"/>
</dbReference>
<dbReference type="EMBL" id="CP002343">
    <property type="protein sequence ID" value="ADU50118.1"/>
    <property type="molecule type" value="Genomic_DNA"/>
</dbReference>
<dbReference type="FunFam" id="3.90.1530.30:FF:000001">
    <property type="entry name" value="Chromosome partitioning protein ParB"/>
    <property type="match status" value="1"/>
</dbReference>
<evidence type="ECO:0000256" key="4">
    <source>
        <dbReference type="SAM" id="MobiDB-lite"/>
    </source>
</evidence>
<dbReference type="InterPro" id="IPR057240">
    <property type="entry name" value="ParB_dimer_C"/>
</dbReference>
<dbReference type="Pfam" id="PF02195">
    <property type="entry name" value="ParB_N"/>
    <property type="match status" value="1"/>
</dbReference>
<keyword evidence="2" id="KW-0159">Chromosome partition</keyword>
<evidence type="ECO:0000313" key="6">
    <source>
        <dbReference type="EMBL" id="ADU50118.1"/>
    </source>
</evidence>
<dbReference type="GO" id="GO:0045881">
    <property type="term" value="P:positive regulation of sporulation resulting in formation of a cellular spore"/>
    <property type="evidence" value="ECO:0007669"/>
    <property type="project" value="TreeGrafter"/>
</dbReference>
<reference evidence="6 7" key="1">
    <citation type="journal article" date="2010" name="Stand. Genomic Sci.">
        <title>Complete genome sequence of Intrasporangium calvum type strain (7 KIP).</title>
        <authorList>
            <person name="Del Rio T.G."/>
            <person name="Chertkov O."/>
            <person name="Yasawong M."/>
            <person name="Lucas S."/>
            <person name="Deshpande S."/>
            <person name="Cheng J.F."/>
            <person name="Detter C."/>
            <person name="Tapia R."/>
            <person name="Han C."/>
            <person name="Goodwin L."/>
            <person name="Pitluck S."/>
            <person name="Liolios K."/>
            <person name="Ivanova N."/>
            <person name="Mavromatis K."/>
            <person name="Pati A."/>
            <person name="Chen A."/>
            <person name="Palaniappan K."/>
            <person name="Land M."/>
            <person name="Hauser L."/>
            <person name="Chang Y.J."/>
            <person name="Jeffries C.D."/>
            <person name="Rohde M."/>
            <person name="Pukall R."/>
            <person name="Sikorski J."/>
            <person name="Goker M."/>
            <person name="Woyke T."/>
            <person name="Bristow J."/>
            <person name="Eisen J.A."/>
            <person name="Markowitz V."/>
            <person name="Hugenholtz P."/>
            <person name="Kyrpides N.C."/>
            <person name="Klenk H.P."/>
            <person name="Lapidus A."/>
        </authorList>
    </citation>
    <scope>NUCLEOTIDE SEQUENCE [LARGE SCALE GENOMIC DNA]</scope>
    <source>
        <strain evidence="7">ATCC 23552 / DSM 43043 / JCM 3097 / NBRC 12989 / 7 KIP</strain>
    </source>
</reference>